<dbReference type="Gene3D" id="1.10.287.140">
    <property type="match status" value="1"/>
</dbReference>
<evidence type="ECO:0000256" key="6">
    <source>
        <dbReference type="ARBA" id="ARBA00047867"/>
    </source>
</evidence>
<protein>
    <recommendedName>
        <fullName evidence="3">glutamate dehydrogenase [NAD(P)(+)]</fullName>
        <ecNumber evidence="3">1.4.1.3</ecNumber>
    </recommendedName>
</protein>
<dbReference type="GO" id="GO:0006538">
    <property type="term" value="P:L-glutamate catabolic process"/>
    <property type="evidence" value="ECO:0007669"/>
    <property type="project" value="TreeGrafter"/>
</dbReference>
<dbReference type="GO" id="GO:0005739">
    <property type="term" value="C:mitochondrion"/>
    <property type="evidence" value="ECO:0007669"/>
    <property type="project" value="UniProtKB-SubCell"/>
</dbReference>
<evidence type="ECO:0000313" key="11">
    <source>
        <dbReference type="Proteomes" id="UP000663862"/>
    </source>
</evidence>
<keyword evidence="4 8" id="KW-0560">Oxidoreductase</keyword>
<comment type="catalytic activity">
    <reaction evidence="7">
        <text>L-glutamate + NADP(+) + H2O = 2-oxoglutarate + NH4(+) + NADPH + H(+)</text>
        <dbReference type="Rhea" id="RHEA:11612"/>
        <dbReference type="ChEBI" id="CHEBI:15377"/>
        <dbReference type="ChEBI" id="CHEBI:15378"/>
        <dbReference type="ChEBI" id="CHEBI:16810"/>
        <dbReference type="ChEBI" id="CHEBI:28938"/>
        <dbReference type="ChEBI" id="CHEBI:29985"/>
        <dbReference type="ChEBI" id="CHEBI:57783"/>
        <dbReference type="ChEBI" id="CHEBI:58349"/>
        <dbReference type="EC" id="1.4.1.3"/>
    </reaction>
</comment>
<reference evidence="10" key="1">
    <citation type="submission" date="2021-02" db="EMBL/GenBank/DDBJ databases">
        <authorList>
            <person name="Nowell W R."/>
        </authorList>
    </citation>
    <scope>NUCLEOTIDE SEQUENCE</scope>
</reference>
<dbReference type="Proteomes" id="UP000663862">
    <property type="component" value="Unassembled WGS sequence"/>
</dbReference>
<comment type="subcellular location">
    <subcellularLocation>
        <location evidence="1">Mitochondrion</location>
    </subcellularLocation>
</comment>
<gene>
    <name evidence="10" type="ORF">TSG867_LOCUS12400</name>
</gene>
<evidence type="ECO:0000256" key="8">
    <source>
        <dbReference type="RuleBase" id="RU004417"/>
    </source>
</evidence>
<evidence type="ECO:0000313" key="10">
    <source>
        <dbReference type="EMBL" id="CAF4392749.1"/>
    </source>
</evidence>
<dbReference type="Gene3D" id="3.40.50.10860">
    <property type="entry name" value="Leucine Dehydrogenase, chain A, domain 1"/>
    <property type="match status" value="2"/>
</dbReference>
<dbReference type="GO" id="GO:0004352">
    <property type="term" value="F:glutamate dehydrogenase (NAD+) activity"/>
    <property type="evidence" value="ECO:0007669"/>
    <property type="project" value="TreeGrafter"/>
</dbReference>
<evidence type="ECO:0000256" key="1">
    <source>
        <dbReference type="ARBA" id="ARBA00004173"/>
    </source>
</evidence>
<name>A0A820NR79_9BILA</name>
<dbReference type="AlphaFoldDB" id="A0A820NR79"/>
<feature type="domain" description="Glutamate/phenylalanine/leucine/valine/L-tryptophan dehydrogenase C-terminal" evidence="9">
    <location>
        <begin position="268"/>
        <end position="561"/>
    </location>
</feature>
<dbReference type="InterPro" id="IPR006096">
    <property type="entry name" value="Glu/Leu/Phe/Val/Trp_DH_C"/>
</dbReference>
<dbReference type="InterPro" id="IPR033524">
    <property type="entry name" value="Glu/Leu/Phe/Val_DH_AS"/>
</dbReference>
<dbReference type="SUPFAM" id="SSF51735">
    <property type="entry name" value="NAD(P)-binding Rossmann-fold domains"/>
    <property type="match status" value="1"/>
</dbReference>
<accession>A0A820NR79</accession>
<dbReference type="PANTHER" id="PTHR11606">
    <property type="entry name" value="GLUTAMATE DEHYDROGENASE"/>
    <property type="match status" value="1"/>
</dbReference>
<comment type="caution">
    <text evidence="10">The sequence shown here is derived from an EMBL/GenBank/DDBJ whole genome shotgun (WGS) entry which is preliminary data.</text>
</comment>
<proteinExistence type="inferred from homology"/>
<evidence type="ECO:0000256" key="7">
    <source>
        <dbReference type="ARBA" id="ARBA00048577"/>
    </source>
</evidence>
<dbReference type="CDD" id="cd01076">
    <property type="entry name" value="NAD_bind_1_Glu_DH"/>
    <property type="match status" value="1"/>
</dbReference>
<dbReference type="InterPro" id="IPR046346">
    <property type="entry name" value="Aminoacid_DH-like_N_sf"/>
</dbReference>
<dbReference type="InterPro" id="IPR033922">
    <property type="entry name" value="NAD_bind_Glu_DH"/>
</dbReference>
<evidence type="ECO:0000259" key="9">
    <source>
        <dbReference type="SMART" id="SM00839"/>
    </source>
</evidence>
<dbReference type="SUPFAM" id="SSF53223">
    <property type="entry name" value="Aminoacid dehydrogenase-like, N-terminal domain"/>
    <property type="match status" value="2"/>
</dbReference>
<comment type="similarity">
    <text evidence="2 8">Belongs to the Glu/Leu/Phe/Val dehydrogenases family.</text>
</comment>
<dbReference type="Gene3D" id="3.40.50.720">
    <property type="entry name" value="NAD(P)-binding Rossmann-like Domain"/>
    <property type="match status" value="1"/>
</dbReference>
<dbReference type="EMBL" id="CAJOBQ010000625">
    <property type="protein sequence ID" value="CAF4392749.1"/>
    <property type="molecule type" value="Genomic_DNA"/>
</dbReference>
<sequence>MFNAVVRSNKSLHRFSSVSLHTSAVLNASSQSSTQESPPGHFGFYRQVELFYDRAAKILEDKLVKDMKKTKISDDLKHKKVQGILKIIKPCNHVLEMRFPIRRDNGELHMIEAYRAQHSQHRTPCKGGIRYSLDVNLDEVKALAALMTYKCACVDVPFGGAKAGVKINPKDWSEGELERITRRLTVELAKKGFIGPGIDVPAPDMGTGELELAKKGFIGPGIDVPAPDMGTGEREMAWIADTYASTVGCDDIHANGCVTGKPILVGGIHGRTSATGRGLYHGLDNFLNEASFMGMVGLLPGIAGKTFILQGFGNVGLHSMRYLTRHGAKCVGILEYDAAIVNPEGIDPKALEDYKLENGTIKGFPGAQPYSKEPKEELLCEPCDILVPAASERQITSENAHRIQARVIAEGANGPTTPEADQILLKNNILVIPDLYINAGGVTVSYFEWLKNLSHVSYGRLTFKYQRDTNYSLLESVQSSLEAKFGRMGGNIPIKPSDEFLKRMAGASEKDIVHSGLEQTMEKAARAIMQTSIRYDLGLDIRTAAYVNAIEKIYNVYVSAGITFGS</sequence>
<evidence type="ECO:0000256" key="5">
    <source>
        <dbReference type="ARBA" id="ARBA00023128"/>
    </source>
</evidence>
<dbReference type="SMART" id="SM00839">
    <property type="entry name" value="ELFV_dehydrog"/>
    <property type="match status" value="1"/>
</dbReference>
<dbReference type="InterPro" id="IPR036291">
    <property type="entry name" value="NAD(P)-bd_dom_sf"/>
</dbReference>
<evidence type="ECO:0000256" key="4">
    <source>
        <dbReference type="ARBA" id="ARBA00023002"/>
    </source>
</evidence>
<dbReference type="InterPro" id="IPR006095">
    <property type="entry name" value="Glu/Leu/Phe/Val/Trp_DH"/>
</dbReference>
<evidence type="ECO:0000256" key="3">
    <source>
        <dbReference type="ARBA" id="ARBA00012889"/>
    </source>
</evidence>
<dbReference type="PANTHER" id="PTHR11606:SF13">
    <property type="entry name" value="GLUTAMATE DEHYDROGENASE 1, MITOCHONDRIAL"/>
    <property type="match status" value="1"/>
</dbReference>
<evidence type="ECO:0000256" key="2">
    <source>
        <dbReference type="ARBA" id="ARBA00006382"/>
    </source>
</evidence>
<comment type="catalytic activity">
    <reaction evidence="6">
        <text>L-glutamate + NAD(+) + H2O = 2-oxoglutarate + NH4(+) + NADH + H(+)</text>
        <dbReference type="Rhea" id="RHEA:15133"/>
        <dbReference type="ChEBI" id="CHEBI:15377"/>
        <dbReference type="ChEBI" id="CHEBI:15378"/>
        <dbReference type="ChEBI" id="CHEBI:16810"/>
        <dbReference type="ChEBI" id="CHEBI:28938"/>
        <dbReference type="ChEBI" id="CHEBI:29985"/>
        <dbReference type="ChEBI" id="CHEBI:57540"/>
        <dbReference type="ChEBI" id="CHEBI:57945"/>
        <dbReference type="EC" id="1.4.1.3"/>
    </reaction>
</comment>
<dbReference type="FunFam" id="3.40.50.720:FF:000100">
    <property type="entry name" value="Glutamate dehydrogenase 1, mitochondrial"/>
    <property type="match status" value="1"/>
</dbReference>
<dbReference type="InterPro" id="IPR006097">
    <property type="entry name" value="Glu/Leu/Phe/Val/Trp_DH_dimer"/>
</dbReference>
<organism evidence="10 11">
    <name type="scientific">Rotaria socialis</name>
    <dbReference type="NCBI Taxonomy" id="392032"/>
    <lineage>
        <taxon>Eukaryota</taxon>
        <taxon>Metazoa</taxon>
        <taxon>Spiralia</taxon>
        <taxon>Gnathifera</taxon>
        <taxon>Rotifera</taxon>
        <taxon>Eurotatoria</taxon>
        <taxon>Bdelloidea</taxon>
        <taxon>Philodinida</taxon>
        <taxon>Philodinidae</taxon>
        <taxon>Rotaria</taxon>
    </lineage>
</organism>
<keyword evidence="5" id="KW-0496">Mitochondrion</keyword>
<dbReference type="PRINTS" id="PR00082">
    <property type="entry name" value="GLFDHDRGNASE"/>
</dbReference>
<dbReference type="PROSITE" id="PS00074">
    <property type="entry name" value="GLFV_DEHYDROGENASE"/>
    <property type="match status" value="1"/>
</dbReference>
<dbReference type="Pfam" id="PF02812">
    <property type="entry name" value="ELFV_dehydrog_N"/>
    <property type="match status" value="2"/>
</dbReference>
<dbReference type="Pfam" id="PF00208">
    <property type="entry name" value="ELFV_dehydrog"/>
    <property type="match status" value="1"/>
</dbReference>
<dbReference type="EC" id="1.4.1.3" evidence="3"/>